<evidence type="ECO:0000313" key="3">
    <source>
        <dbReference type="Proteomes" id="UP000234857"/>
    </source>
</evidence>
<proteinExistence type="predicted"/>
<dbReference type="EMBL" id="PKTG01000053">
    <property type="protein sequence ID" value="PLX18742.1"/>
    <property type="molecule type" value="Genomic_DNA"/>
</dbReference>
<accession>A0A2N5ZJF1</accession>
<keyword evidence="1" id="KW-0472">Membrane</keyword>
<organism evidence="2 3">
    <name type="scientific">Muiribacterium halophilum</name>
    <dbReference type="NCBI Taxonomy" id="2053465"/>
    <lineage>
        <taxon>Bacteria</taxon>
        <taxon>Candidatus Muiribacteriota</taxon>
        <taxon>Candidatus Muiribacteriia</taxon>
        <taxon>Candidatus Muiribacteriales</taxon>
        <taxon>Candidatus Muiribacteriaceae</taxon>
        <taxon>Candidatus Muiribacterium</taxon>
    </lineage>
</organism>
<keyword evidence="1" id="KW-0812">Transmembrane</keyword>
<gene>
    <name evidence="2" type="ORF">C0601_03980</name>
</gene>
<name>A0A2N5ZJF1_MUIH1</name>
<evidence type="ECO:0000256" key="1">
    <source>
        <dbReference type="SAM" id="Phobius"/>
    </source>
</evidence>
<dbReference type="AlphaFoldDB" id="A0A2N5ZJF1"/>
<reference evidence="2 3" key="1">
    <citation type="submission" date="2017-11" db="EMBL/GenBank/DDBJ databases">
        <title>Genome-resolved metagenomics identifies genetic mobility, metabolic interactions, and unexpected diversity in perchlorate-reducing communities.</title>
        <authorList>
            <person name="Barnum T.P."/>
            <person name="Figueroa I.A."/>
            <person name="Carlstrom C.I."/>
            <person name="Lucas L.N."/>
            <person name="Engelbrektson A.L."/>
            <person name="Coates J.D."/>
        </authorList>
    </citation>
    <scope>NUCLEOTIDE SEQUENCE [LARGE SCALE GENOMIC DNA]</scope>
    <source>
        <strain evidence="2">BM706</strain>
    </source>
</reference>
<feature type="transmembrane region" description="Helical" evidence="1">
    <location>
        <begin position="292"/>
        <end position="311"/>
    </location>
</feature>
<dbReference type="Proteomes" id="UP000234857">
    <property type="component" value="Unassembled WGS sequence"/>
</dbReference>
<sequence>MTQSYYEYWINGIIEDGSESPLLFHLLVDSEEEKVLKFIVAPVTRNVLSEIDLEESIINFEKRLRNSLTEMDDNGPLAETVSLITQKFPESLTGEKMKKIFEFITTSRDPFLKNVLVKDLIEDIIKKFLKKGNIKTELKFSLTNPEENIMDIINENTGEESQENNTTKVKIKLKPILDPVSGISANKISTGDEIDFKVNNANLDFEKLSSYLKKDDSDFSKKVYTSIVNEISRMEESGSIYIRTDVSDLYVGEMVLQEELKITAKKKDKIDEAVKDLTEGEYDEDEKQGSSLIYIVSGVVFILILILVYFLL</sequence>
<protein>
    <submittedName>
        <fullName evidence="2">Uncharacterized protein</fullName>
    </submittedName>
</protein>
<comment type="caution">
    <text evidence="2">The sequence shown here is derived from an EMBL/GenBank/DDBJ whole genome shotgun (WGS) entry which is preliminary data.</text>
</comment>
<keyword evidence="1" id="KW-1133">Transmembrane helix</keyword>
<evidence type="ECO:0000313" key="2">
    <source>
        <dbReference type="EMBL" id="PLX18742.1"/>
    </source>
</evidence>